<evidence type="ECO:0000313" key="3">
    <source>
        <dbReference type="EMBL" id="MFC6823652.1"/>
    </source>
</evidence>
<keyword evidence="4" id="KW-1185">Reference proteome</keyword>
<accession>A0ABD5TYZ0</accession>
<protein>
    <submittedName>
        <fullName evidence="3">Transporter associated domain-containing protein</fullName>
    </submittedName>
</protein>
<dbReference type="Pfam" id="PF03471">
    <property type="entry name" value="CorC_HlyC"/>
    <property type="match status" value="1"/>
</dbReference>
<dbReference type="InterPro" id="IPR036318">
    <property type="entry name" value="FAD-bd_PCMH-like_sf"/>
</dbReference>
<feature type="transmembrane region" description="Helical" evidence="1">
    <location>
        <begin position="20"/>
        <end position="39"/>
    </location>
</feature>
<organism evidence="3 4">
    <name type="scientific">Halopelagius fulvigenes</name>
    <dbReference type="NCBI Taxonomy" id="1198324"/>
    <lineage>
        <taxon>Archaea</taxon>
        <taxon>Methanobacteriati</taxon>
        <taxon>Methanobacteriota</taxon>
        <taxon>Stenosarchaea group</taxon>
        <taxon>Halobacteria</taxon>
        <taxon>Halobacteriales</taxon>
        <taxon>Haloferacaceae</taxon>
    </lineage>
</organism>
<dbReference type="EMBL" id="JBHSXH010000004">
    <property type="protein sequence ID" value="MFC6823652.1"/>
    <property type="molecule type" value="Genomic_DNA"/>
</dbReference>
<gene>
    <name evidence="3" type="ORF">ACFQEV_01335</name>
</gene>
<dbReference type="InterPro" id="IPR005170">
    <property type="entry name" value="Transptr-assoc_dom"/>
</dbReference>
<proteinExistence type="predicted"/>
<keyword evidence="1" id="KW-1133">Transmembrane helix</keyword>
<dbReference type="RefSeq" id="WP_379692101.1">
    <property type="nucleotide sequence ID" value="NZ_JBHSXH010000004.1"/>
</dbReference>
<keyword evidence="1" id="KW-0472">Membrane</keyword>
<feature type="domain" description="Transporter-associated" evidence="2">
    <location>
        <begin position="42"/>
        <end position="84"/>
    </location>
</feature>
<dbReference type="InterPro" id="IPR016169">
    <property type="entry name" value="FAD-bd_PCMH_sub2"/>
</dbReference>
<evidence type="ECO:0000313" key="4">
    <source>
        <dbReference type="Proteomes" id="UP001596408"/>
    </source>
</evidence>
<sequence>MFLAVADAPLFDAVRPSRGVVTLAGATALVVLMGLSAFLSPISGFVFNRAGRLVEEGETFRFENVEIHIESVEQTRIKRVRIEQTEPTELDGDRPEIGA</sequence>
<dbReference type="SUPFAM" id="SSF56176">
    <property type="entry name" value="FAD-binding/transporter-associated domain-like"/>
    <property type="match status" value="1"/>
</dbReference>
<name>A0ABD5TYZ0_9EURY</name>
<dbReference type="AlphaFoldDB" id="A0ABD5TYZ0"/>
<comment type="caution">
    <text evidence="3">The sequence shown here is derived from an EMBL/GenBank/DDBJ whole genome shotgun (WGS) entry which is preliminary data.</text>
</comment>
<dbReference type="Gene3D" id="3.30.465.10">
    <property type="match status" value="1"/>
</dbReference>
<evidence type="ECO:0000256" key="1">
    <source>
        <dbReference type="SAM" id="Phobius"/>
    </source>
</evidence>
<dbReference type="Proteomes" id="UP001596408">
    <property type="component" value="Unassembled WGS sequence"/>
</dbReference>
<evidence type="ECO:0000259" key="2">
    <source>
        <dbReference type="Pfam" id="PF03471"/>
    </source>
</evidence>
<keyword evidence="1" id="KW-0812">Transmembrane</keyword>
<reference evidence="3 4" key="1">
    <citation type="journal article" date="2019" name="Int. J. Syst. Evol. Microbiol.">
        <title>The Global Catalogue of Microorganisms (GCM) 10K type strain sequencing project: providing services to taxonomists for standard genome sequencing and annotation.</title>
        <authorList>
            <consortium name="The Broad Institute Genomics Platform"/>
            <consortium name="The Broad Institute Genome Sequencing Center for Infectious Disease"/>
            <person name="Wu L."/>
            <person name="Ma J."/>
        </authorList>
    </citation>
    <scope>NUCLEOTIDE SEQUENCE [LARGE SCALE GENOMIC DNA]</scope>
    <source>
        <strain evidence="3 4">YIM 94188</strain>
    </source>
</reference>